<reference evidence="1" key="2">
    <citation type="submission" date="2025-08" db="UniProtKB">
        <authorList>
            <consortium name="Ensembl"/>
        </authorList>
    </citation>
    <scope>IDENTIFICATION</scope>
</reference>
<sequence>MCGSFPPVVHLERECFRDDKEQENKNSHTRKRKVPLLRHITHTILASNTTSLQTSHRLFTKLSLHRRTSRVLKMILPCKFLLSYRIILLELEY</sequence>
<organism evidence="1 2">
    <name type="scientific">Sus scrofa</name>
    <name type="common">Pig</name>
    <dbReference type="NCBI Taxonomy" id="9823"/>
    <lineage>
        <taxon>Eukaryota</taxon>
        <taxon>Metazoa</taxon>
        <taxon>Chordata</taxon>
        <taxon>Craniata</taxon>
        <taxon>Vertebrata</taxon>
        <taxon>Euteleostomi</taxon>
        <taxon>Mammalia</taxon>
        <taxon>Eutheria</taxon>
        <taxon>Laurasiatheria</taxon>
        <taxon>Artiodactyla</taxon>
        <taxon>Suina</taxon>
        <taxon>Suidae</taxon>
        <taxon>Sus</taxon>
    </lineage>
</organism>
<evidence type="ECO:0000313" key="2">
    <source>
        <dbReference type="Proteomes" id="UP000314985"/>
    </source>
</evidence>
<protein>
    <submittedName>
        <fullName evidence="1">Uncharacterized protein</fullName>
    </submittedName>
</protein>
<reference evidence="1 2" key="1">
    <citation type="submission" date="2017-08" db="EMBL/GenBank/DDBJ databases">
        <title>USMARCv1.0.</title>
        <authorList>
            <person name="Hannum G.I."/>
            <person name="Koren S."/>
            <person name="Schroeder S.G."/>
            <person name="Chin S.C."/>
            <person name="Nonneman D.J."/>
            <person name="Becker S.A."/>
            <person name="Rosen B.D."/>
            <person name="Bickhart D.M."/>
            <person name="Putnam N.H."/>
            <person name="Green R.E."/>
            <person name="Tuggle C.K."/>
            <person name="Liu H."/>
            <person name="Rohrer G.A."/>
            <person name="Warr A."/>
            <person name="Hall R."/>
            <person name="Kim K."/>
            <person name="Hume D.A."/>
            <person name="Talbot R."/>
            <person name="Chow W."/>
            <person name="Howe K."/>
            <person name="Schwartz A.S."/>
            <person name="Watson M."/>
            <person name="Archibald A.L."/>
            <person name="Phillippy A.M."/>
            <person name="Smith T.P.L."/>
        </authorList>
    </citation>
    <scope>NUCLEOTIDE SEQUENCE [LARGE SCALE GENOMIC DNA]</scope>
</reference>
<dbReference type="AlphaFoldDB" id="A0A4X1VFE6"/>
<dbReference type="Ensembl" id="ENSSSCT00070047517.1">
    <property type="protein sequence ID" value="ENSSSCP00070040107.1"/>
    <property type="gene ID" value="ENSSSCG00070023813.1"/>
</dbReference>
<evidence type="ECO:0000313" key="1">
    <source>
        <dbReference type="Ensembl" id="ENSSSCP00070040107.1"/>
    </source>
</evidence>
<proteinExistence type="predicted"/>
<accession>A0A4X1VFE6</accession>
<name>A0A4X1VFE6_PIG</name>
<dbReference type="Proteomes" id="UP000314985">
    <property type="component" value="Chromosome 11"/>
</dbReference>